<feature type="compositionally biased region" description="Basic and acidic residues" evidence="1">
    <location>
        <begin position="1"/>
        <end position="12"/>
    </location>
</feature>
<sequence length="1567" mass="177574">MQVPDDPDRPSHDGSSSITSDNNDRTRSSKIINRSNSRNNLAGSRIPRRISNTKGANGTRGMQTTARQQGNGTHNHVPTATTTNTSSGEGSSGDGNSALDELDGIDRTRSDSSLLAHVRDWNDHDVGRFYDIILEAERILPSLPGRGQQPTTALFQALEEILQRCGEDPSYDTKFNPIIFKVGVEPGTSLVDKAKKVFDRLGFEVEWVPDDLTENINYYQSLESSQLDHEPPPPDTSSPDDRFPHPSGDPRHVRWRDENANSAGPFKLHDSFTYDRPSSYSGSNTGGTRDGLASPAKSKPNTRGTVEEKEEEEEEDEDDDNSDSFDTYYSEEYPAPRPPPQPPTPTRRPSNGVRAPTLPNDDPSSSFIASPENTDKHQLIQEKQTKSPPKSPRRTRETAHSTLQPSQMGGFKPPATSDENNEPTPGVPPTPQPSEPLKSPIRVHLPPSSPSRPSQNHAQSPRLNSVPTTKTDVPGQATSTAEIPASDLRQLPVPSTNGKHDGIVTFLSPVANGHTTEDNIVNSTTNLTATVPQINMFRAHAEKFRHQSLLRKWRDSAVTTRDARHEQEGEAYRFHSVRLADSALYSWRSITRMQWDRRAHMENVAAQFDGRKLAETTFEVWRDNTAARQHKRLAYEAQQHDTELFFENLEERAERAYNFYIMAKALTHWAVRAQEERNRTETARRHIMRIRYFDSWKEYTAVNELKVRQFVTKKAFAGLKQRLREIQHKNHTAVQVYEGRVVENVLRKWQRLNRGHFVSFTRDMNTKQGAFSFWLQQIRVVKAQRNSSQSQAGQSVLRGFLSAWKDVARVKLEREQTAQEFHDRNLRARVFAQWGGKAELEQMCNRFIAAKNRRLLEEKMVAWHGKAESELKARALNYVKVSREVLLKWTNAQRLKRFQRQVDQRILSDVMYKWFIAGHRNLLLRVHQDRMKIRVLEGFRFSRGVKKDHEQRNDRISSAFHNRQLKVQPFRAWYARLDRLTRMEQQADEFYQYQVKSRVWRMLAHIATDRADQVAASQRLYTWKTWDKLFHKWKTAQGHSYKQKLADAYKTCRRNTKISLARRVLGELNGRAFHRSQQEYVADQLAQHEMQQKARRTLRAWKVRTFQVQSIESYGYNVLQVSVLGKWRQQLTDREMNDARAKEFYRVRRLHSAIRSWALKGLQLRAREHTAFEIQERSNRTIVRKTLVDWYRATMHRIQERGAQQPEQDTARQPPQPPPPGPGPGSGGGGGPGSQFLSNPYSSVQDTPGLRNRAHSGASFRGTSVYLRTPTPGGYSRLGSRHAHAQSQGRGQDQSQPPSRTQSPRDPESQDPIPFRKQSPQKAVGRTSTGILTRQPSGGSYFTHRRGASLPEGRRGLRLGTQRNLGPYPPFDEDEENQPPAEEVELDPLQPDVPTEEEEARQGQQEGSRAPSRAYSRNGASTPTPLRFSTRMPSTTPLAPLPTPFEKQLREQYGNGSSSTETTERPSRPASRTRFPSYSTSQVPVATGLALPGRIVSGGTSDGDIEGPTPVPVAAPNRSSLQVPSNRFRGGLAVNGKRSVGRVRFTGDIRSASDSSTGAVVEGSKEK</sequence>
<dbReference type="InterPro" id="IPR013665">
    <property type="entry name" value="Sfi1_dom"/>
</dbReference>
<feature type="compositionally biased region" description="Polar residues" evidence="1">
    <location>
        <begin position="50"/>
        <end position="78"/>
    </location>
</feature>
<feature type="compositionally biased region" description="Pro residues" evidence="1">
    <location>
        <begin position="1214"/>
        <end position="1223"/>
    </location>
</feature>
<evidence type="ECO:0000313" key="4">
    <source>
        <dbReference type="Proteomes" id="UP001201980"/>
    </source>
</evidence>
<feature type="region of interest" description="Disordered" evidence="1">
    <location>
        <begin position="1"/>
        <end position="103"/>
    </location>
</feature>
<dbReference type="Proteomes" id="UP001201980">
    <property type="component" value="Unassembled WGS sequence"/>
</dbReference>
<dbReference type="EMBL" id="JAKWBI020000004">
    <property type="protein sequence ID" value="KAJ2907125.1"/>
    <property type="molecule type" value="Genomic_DNA"/>
</dbReference>
<feature type="region of interest" description="Disordered" evidence="1">
    <location>
        <begin position="1546"/>
        <end position="1567"/>
    </location>
</feature>
<protein>
    <submittedName>
        <fullName evidence="3">Sfi1-domain-containing protein</fullName>
    </submittedName>
</protein>
<feature type="compositionally biased region" description="Pro residues" evidence="1">
    <location>
        <begin position="335"/>
        <end position="346"/>
    </location>
</feature>
<name>A0AAD5WY32_9PEZI</name>
<evidence type="ECO:0000259" key="2">
    <source>
        <dbReference type="Pfam" id="PF08457"/>
    </source>
</evidence>
<feature type="compositionally biased region" description="Polar residues" evidence="1">
    <location>
        <begin position="451"/>
        <end position="481"/>
    </location>
</feature>
<accession>A0AAD5WY32</accession>
<feature type="region of interest" description="Disordered" evidence="1">
    <location>
        <begin position="1200"/>
        <end position="1532"/>
    </location>
</feature>
<feature type="compositionally biased region" description="Polar residues" evidence="1">
    <location>
        <begin position="1318"/>
        <end position="1340"/>
    </location>
</feature>
<evidence type="ECO:0000256" key="1">
    <source>
        <dbReference type="SAM" id="MobiDB-lite"/>
    </source>
</evidence>
<feature type="compositionally biased region" description="Polar residues" evidence="1">
    <location>
        <begin position="1285"/>
        <end position="1302"/>
    </location>
</feature>
<feature type="compositionally biased region" description="Acidic residues" evidence="1">
    <location>
        <begin position="308"/>
        <end position="323"/>
    </location>
</feature>
<feature type="compositionally biased region" description="Acidic residues" evidence="1">
    <location>
        <begin position="1371"/>
        <end position="1386"/>
    </location>
</feature>
<feature type="compositionally biased region" description="Polar residues" evidence="1">
    <location>
        <begin position="1236"/>
        <end position="1246"/>
    </location>
</feature>
<evidence type="ECO:0000313" key="3">
    <source>
        <dbReference type="EMBL" id="KAJ2907125.1"/>
    </source>
</evidence>
<feature type="compositionally biased region" description="Low complexity" evidence="1">
    <location>
        <begin position="29"/>
        <end position="40"/>
    </location>
</feature>
<proteinExistence type="predicted"/>
<dbReference type="Pfam" id="PF08457">
    <property type="entry name" value="Sfi1"/>
    <property type="match status" value="1"/>
</dbReference>
<feature type="compositionally biased region" description="Pro residues" evidence="1">
    <location>
        <begin position="425"/>
        <end position="434"/>
    </location>
</feature>
<feature type="compositionally biased region" description="Basic and acidic residues" evidence="1">
    <location>
        <begin position="373"/>
        <end position="385"/>
    </location>
</feature>
<reference evidence="3" key="1">
    <citation type="submission" date="2022-07" db="EMBL/GenBank/DDBJ databases">
        <title>Draft genome sequence of Zalerion maritima ATCC 34329, a (micro)plastics degrading marine fungus.</title>
        <authorList>
            <person name="Paco A."/>
            <person name="Goncalves M.F.M."/>
            <person name="Rocha-Santos T.A.P."/>
            <person name="Alves A."/>
        </authorList>
    </citation>
    <scope>NUCLEOTIDE SEQUENCE</scope>
    <source>
        <strain evidence="3">ATCC 34329</strain>
    </source>
</reference>
<feature type="domain" description="Sfi1 spindle body" evidence="2">
    <location>
        <begin position="635"/>
        <end position="1192"/>
    </location>
</feature>
<feature type="compositionally biased region" description="Gly residues" evidence="1">
    <location>
        <begin position="1224"/>
        <end position="1233"/>
    </location>
</feature>
<organism evidence="3 4">
    <name type="scientific">Zalerion maritima</name>
    <dbReference type="NCBI Taxonomy" id="339359"/>
    <lineage>
        <taxon>Eukaryota</taxon>
        <taxon>Fungi</taxon>
        <taxon>Dikarya</taxon>
        <taxon>Ascomycota</taxon>
        <taxon>Pezizomycotina</taxon>
        <taxon>Sordariomycetes</taxon>
        <taxon>Lulworthiomycetidae</taxon>
        <taxon>Lulworthiales</taxon>
        <taxon>Lulworthiaceae</taxon>
        <taxon>Zalerion</taxon>
    </lineage>
</organism>
<comment type="caution">
    <text evidence="3">The sequence shown here is derived from an EMBL/GenBank/DDBJ whole genome shotgun (WGS) entry which is preliminary data.</text>
</comment>
<feature type="compositionally biased region" description="Low complexity" evidence="1">
    <location>
        <begin position="79"/>
        <end position="98"/>
    </location>
</feature>
<feature type="compositionally biased region" description="Polar residues" evidence="1">
    <location>
        <begin position="1474"/>
        <end position="1484"/>
    </location>
</feature>
<keyword evidence="4" id="KW-1185">Reference proteome</keyword>
<feature type="compositionally biased region" description="Polar residues" evidence="1">
    <location>
        <begin position="362"/>
        <end position="372"/>
    </location>
</feature>
<gene>
    <name evidence="3" type="ORF">MKZ38_007640</name>
</gene>
<feature type="compositionally biased region" description="Basic and acidic residues" evidence="1">
    <location>
        <begin position="239"/>
        <end position="259"/>
    </location>
</feature>
<feature type="region of interest" description="Disordered" evidence="1">
    <location>
        <begin position="223"/>
        <end position="497"/>
    </location>
</feature>